<accession>A0A088RPZ8</accession>
<dbReference type="Pfam" id="PF21014">
    <property type="entry name" value="Slowpoke_C"/>
    <property type="match status" value="1"/>
</dbReference>
<keyword evidence="16" id="KW-1185">Reference proteome</keyword>
<evidence type="ECO:0000313" key="15">
    <source>
        <dbReference type="EMBL" id="AIN97925.1"/>
    </source>
</evidence>
<evidence type="ECO:0008006" key="17">
    <source>
        <dbReference type="Google" id="ProtNLM"/>
    </source>
</evidence>
<protein>
    <recommendedName>
        <fullName evidence="17">Calcium/potassium channel (CAKC)</fullName>
    </recommendedName>
</protein>
<dbReference type="FunFam" id="1.10.287.70:FF:000223">
    <property type="entry name" value="Ion channel/Calcium-activated BK potassium channel alpha subunit, putative"/>
    <property type="match status" value="1"/>
</dbReference>
<gene>
    <name evidence="15" type="ORF">LPMP_204310</name>
</gene>
<dbReference type="VEuPathDB" id="TriTrypDB:LPAL13_200049200"/>
<evidence type="ECO:0000256" key="2">
    <source>
        <dbReference type="ARBA" id="ARBA00022448"/>
    </source>
</evidence>
<feature type="transmembrane region" description="Helical" evidence="11">
    <location>
        <begin position="281"/>
        <end position="301"/>
    </location>
</feature>
<dbReference type="EMBL" id="CP009389">
    <property type="protein sequence ID" value="AIN97925.1"/>
    <property type="molecule type" value="Genomic_DNA"/>
</dbReference>
<feature type="transmembrane region" description="Helical" evidence="11">
    <location>
        <begin position="313"/>
        <end position="333"/>
    </location>
</feature>
<feature type="domain" description="Potassium channel" evidence="13">
    <location>
        <begin position="261"/>
        <end position="335"/>
    </location>
</feature>
<evidence type="ECO:0000256" key="3">
    <source>
        <dbReference type="ARBA" id="ARBA00022538"/>
    </source>
</evidence>
<dbReference type="GO" id="GO:0016020">
    <property type="term" value="C:membrane"/>
    <property type="evidence" value="ECO:0007669"/>
    <property type="project" value="UniProtKB-SubCell"/>
</dbReference>
<dbReference type="InterPro" id="IPR047871">
    <property type="entry name" value="K_chnl_Slo-like"/>
</dbReference>
<evidence type="ECO:0000256" key="6">
    <source>
        <dbReference type="ARBA" id="ARBA00022958"/>
    </source>
</evidence>
<keyword evidence="2" id="KW-0813">Transport</keyword>
<keyword evidence="8" id="KW-0406">Ion transport</keyword>
<evidence type="ECO:0000259" key="14">
    <source>
        <dbReference type="Pfam" id="PF21014"/>
    </source>
</evidence>
<evidence type="ECO:0000256" key="5">
    <source>
        <dbReference type="ARBA" id="ARBA00022826"/>
    </source>
</evidence>
<keyword evidence="6" id="KW-0630">Potassium</keyword>
<dbReference type="Proteomes" id="UP000063063">
    <property type="component" value="Chromosome 20"/>
</dbReference>
<keyword evidence="3" id="KW-0633">Potassium transport</keyword>
<evidence type="ECO:0000256" key="9">
    <source>
        <dbReference type="ARBA" id="ARBA00023136"/>
    </source>
</evidence>
<dbReference type="PANTHER" id="PTHR10027:SF10">
    <property type="entry name" value="SLOWPOKE 2, ISOFORM D"/>
    <property type="match status" value="1"/>
</dbReference>
<keyword evidence="7 11" id="KW-1133">Transmembrane helix</keyword>
<evidence type="ECO:0000256" key="1">
    <source>
        <dbReference type="ARBA" id="ARBA00004141"/>
    </source>
</evidence>
<dbReference type="InterPro" id="IPR048735">
    <property type="entry name" value="Slowpoke-like_C"/>
</dbReference>
<keyword evidence="9 11" id="KW-0472">Membrane</keyword>
<evidence type="ECO:0000256" key="8">
    <source>
        <dbReference type="ARBA" id="ARBA00023065"/>
    </source>
</evidence>
<dbReference type="InterPro" id="IPR003929">
    <property type="entry name" value="K_chnl_BK_asu"/>
</dbReference>
<dbReference type="RefSeq" id="XP_010698632.1">
    <property type="nucleotide sequence ID" value="XM_010700330.1"/>
</dbReference>
<feature type="transmembrane region" description="Helical" evidence="11">
    <location>
        <begin position="117"/>
        <end position="141"/>
    </location>
</feature>
<evidence type="ECO:0000256" key="7">
    <source>
        <dbReference type="ARBA" id="ARBA00022989"/>
    </source>
</evidence>
<dbReference type="KEGG" id="lpan:LPMP_204310"/>
<feature type="transmembrane region" description="Helical" evidence="11">
    <location>
        <begin position="250"/>
        <end position="269"/>
    </location>
</feature>
<keyword evidence="4 11" id="KW-0812">Transmembrane</keyword>
<dbReference type="GO" id="GO:0005267">
    <property type="term" value="F:potassium channel activity"/>
    <property type="evidence" value="ECO:0007669"/>
    <property type="project" value="UniProtKB-KW"/>
</dbReference>
<dbReference type="VEuPathDB" id="TriTrypDB:LPMP_204310"/>
<organism evidence="15 16">
    <name type="scientific">Leishmania panamensis</name>
    <dbReference type="NCBI Taxonomy" id="5679"/>
    <lineage>
        <taxon>Eukaryota</taxon>
        <taxon>Discoba</taxon>
        <taxon>Euglenozoa</taxon>
        <taxon>Kinetoplastea</taxon>
        <taxon>Metakinetoplastina</taxon>
        <taxon>Trypanosomatida</taxon>
        <taxon>Trypanosomatidae</taxon>
        <taxon>Leishmaniinae</taxon>
        <taxon>Leishmania</taxon>
        <taxon>Leishmania guyanensis species complex</taxon>
    </lineage>
</organism>
<dbReference type="Pfam" id="PF03493">
    <property type="entry name" value="BK_channel_a"/>
    <property type="match status" value="1"/>
</dbReference>
<keyword evidence="10" id="KW-0407">Ion channel</keyword>
<feature type="domain" description="Ca2+-activated K+ channel Slowpoke-like C-terminal" evidence="14">
    <location>
        <begin position="1044"/>
        <end position="1101"/>
    </location>
</feature>
<dbReference type="AlphaFoldDB" id="A0A088RPZ8"/>
<sequence>MPLTADQAGSPLHYFSQVSLRKGNTEDAISGLDSVHPVDLTVSHRSRNQNLPPLKRYWRTRSVRRNHTQLNELGELENQLLPARSLSRLNTITNSGESDFTYISGPKYFFQQLVRQYPLAAFFVWTFLFLVELSMVVLYLIQSTMSYDVTWMHYDTQERSGWFYARTLLSVISLVQLFFAYSLSVMTITVVLITSIYQIIIFFVSIPSNLAWVSCLYVPYFMRCWPMRQYFLFILDSVALMMPRNRKLDLLRLAAGPLTLFICMVFSASGVFRIDQCFQGYPINMAVSIYFVVVTVSTVGFGDVTPQTQDGKAITIVIIFIFIAKMPTFIRVIRSTAKILKAYRSYTGRRNHFIVYGHLNREEAVSILDEVFCLYPMKSVCFCSKWFAPDVLSIGRHPTYRLRSTFLIVDTLDSFALRRMKAQDASAIIILPIREGYSSRVDDDVMLAAIIFERFVPKVPQYVWLRYGLHAKLLKGQRSCVIDEHIKKNIMASALLLPGIVPFLVNLVRSAWAEGVEPADLWTENGIEQWKSQYEYSRRNVLSTCLVPLRFVGATLGRVVANFKYRDVLIVGVEENERRVMRFDLNYRLKEQDVLMAVYERTRNSLSRALEEFSSPGPVNEAAGETYGANFCQGLNSEELLHANMNSSFVFYPYKSSASLCDMVPPQTPAISDGADTADKGDGHIDSKPEDEALSLEEVRRALMNIAGIVRAPRGIPLASLQLRRRTAAHLWHLTQRHRGLLVDLSMSVEDREEALRDVTDQINSSVLKAADMYLAAMSEQDRQAMELKRQDEVFLFIDQTSSILRKTATSVYEDVISQTIAQYELYVMMQCICAVHAHSRLTLLTLRRYPPHFFQTWKDTFGTPLRYIRGQGSLDSHLNYALTVDTDVTKVRGILLYCSQMGPRDFGDIPIFSVENSVLDLLEWNEQTRDGLSGAREQNIVVELQSFLFSIKVSPFHTDAVWRTRGESNFQDALAFMMGRFFASNMLITILIHSHRDSRIIKFFEMVLNLTSTANMFDKAVWANRSAQSQTLFKLCGNHSLRFQTFGDAFEFLLTKRQCVAIGVFRLFPASEMLSGMPRYFVTNPPMCMPLLMEDIIYCLDGSLRVACE</sequence>
<reference evidence="15 16" key="1">
    <citation type="journal article" date="2015" name="Sci. Rep.">
        <title>The genome of Leishmania panamensis: insights into genomics of the L. (Viannia) subgenus.</title>
        <authorList>
            <person name="Llanes A."/>
            <person name="Restrepo C.M."/>
            <person name="Vecchio G.D."/>
            <person name="Anguizola F.J."/>
            <person name="Lleonart R."/>
        </authorList>
    </citation>
    <scope>NUCLEOTIDE SEQUENCE [LARGE SCALE GENOMIC DNA]</scope>
    <source>
        <strain evidence="15 16">MHOM/PA/94/PSC-1</strain>
    </source>
</reference>
<keyword evidence="5" id="KW-0631">Potassium channel</keyword>
<comment type="subcellular location">
    <subcellularLocation>
        <location evidence="1">Membrane</location>
        <topology evidence="1">Multi-pass membrane protein</topology>
    </subcellularLocation>
</comment>
<dbReference type="Gene3D" id="1.10.287.70">
    <property type="match status" value="1"/>
</dbReference>
<feature type="transmembrane region" description="Helical" evidence="11">
    <location>
        <begin position="161"/>
        <end position="181"/>
    </location>
</feature>
<proteinExistence type="predicted"/>
<evidence type="ECO:0000259" key="13">
    <source>
        <dbReference type="Pfam" id="PF07885"/>
    </source>
</evidence>
<dbReference type="PANTHER" id="PTHR10027">
    <property type="entry name" value="CALCIUM-ACTIVATED POTASSIUM CHANNEL ALPHA CHAIN"/>
    <property type="match status" value="1"/>
</dbReference>
<dbReference type="GeneID" id="22574642"/>
<evidence type="ECO:0000313" key="16">
    <source>
        <dbReference type="Proteomes" id="UP000063063"/>
    </source>
</evidence>
<dbReference type="OrthoDB" id="257992at2759"/>
<dbReference type="SUPFAM" id="SSF81324">
    <property type="entry name" value="Voltage-gated potassium channels"/>
    <property type="match status" value="1"/>
</dbReference>
<dbReference type="Pfam" id="PF07885">
    <property type="entry name" value="Ion_trans_2"/>
    <property type="match status" value="1"/>
</dbReference>
<evidence type="ECO:0000256" key="4">
    <source>
        <dbReference type="ARBA" id="ARBA00022692"/>
    </source>
</evidence>
<feature type="domain" description="Calcium-activated potassium channel BK alpha subunit" evidence="12">
    <location>
        <begin position="479"/>
        <end position="573"/>
    </location>
</feature>
<dbReference type="eggNOG" id="KOG3193">
    <property type="taxonomic scope" value="Eukaryota"/>
</dbReference>
<name>A0A088RPZ8_LEIPA</name>
<evidence type="ECO:0000256" key="11">
    <source>
        <dbReference type="SAM" id="Phobius"/>
    </source>
</evidence>
<evidence type="ECO:0000256" key="10">
    <source>
        <dbReference type="ARBA" id="ARBA00023303"/>
    </source>
</evidence>
<dbReference type="InterPro" id="IPR013099">
    <property type="entry name" value="K_chnl_dom"/>
</dbReference>
<evidence type="ECO:0000259" key="12">
    <source>
        <dbReference type="Pfam" id="PF03493"/>
    </source>
</evidence>